<dbReference type="PANTHER" id="PTHR43128">
    <property type="entry name" value="L-2-HYDROXYCARBOXYLATE DEHYDROGENASE (NAD(P)(+))"/>
    <property type="match status" value="1"/>
</dbReference>
<feature type="domain" description="Lactate/malate dehydrogenase N-terminal" evidence="4">
    <location>
        <begin position="3"/>
        <end position="143"/>
    </location>
</feature>
<accession>A0ABW9MZK5</accession>
<dbReference type="EMBL" id="JBGMEG010000003">
    <property type="protein sequence ID" value="MFO3717247.1"/>
    <property type="molecule type" value="Genomic_DNA"/>
</dbReference>
<gene>
    <name evidence="6" type="ORF">AB9Q04_02635</name>
</gene>
<dbReference type="SUPFAM" id="SSF51735">
    <property type="entry name" value="NAD(P)-binding Rossmann-fold domains"/>
    <property type="match status" value="1"/>
</dbReference>
<dbReference type="Gene3D" id="3.40.50.720">
    <property type="entry name" value="NAD(P)-binding Rossmann-like Domain"/>
    <property type="match status" value="1"/>
</dbReference>
<organism evidence="6 7">
    <name type="scientific">Anaerococcus groningensis</name>
    <dbReference type="NCBI Taxonomy" id="3115616"/>
    <lineage>
        <taxon>Bacteria</taxon>
        <taxon>Bacillati</taxon>
        <taxon>Bacillota</taxon>
        <taxon>Tissierellia</taxon>
        <taxon>Tissierellales</taxon>
        <taxon>Peptoniphilaceae</taxon>
        <taxon>Anaerococcus</taxon>
    </lineage>
</organism>
<evidence type="ECO:0000259" key="4">
    <source>
        <dbReference type="Pfam" id="PF00056"/>
    </source>
</evidence>
<dbReference type="Pfam" id="PF00056">
    <property type="entry name" value="Ldh_1_N"/>
    <property type="match status" value="1"/>
</dbReference>
<dbReference type="PANTHER" id="PTHR43128:SF31">
    <property type="entry name" value="L-LACTATE DEHYDROGENASE"/>
    <property type="match status" value="1"/>
</dbReference>
<evidence type="ECO:0000259" key="5">
    <source>
        <dbReference type="Pfam" id="PF02866"/>
    </source>
</evidence>
<proteinExistence type="inferred from homology"/>
<sequence>MKKVSIIGLGNVGATVAHTLVERRLSDSIALFDKKDGLVNAEINDFRDGMVRRDGNVEITAGSKKDLADSDIIIFAPGDISILQNNSDRLEEFKYTRTCVEEWAPIIKDSGFEGIIVSITNPCDVIAEYLQKLTELPKERVIGTGTIIDTARMKNAVAKYVGLDPDSIDGYVIGEHGNSQFVAWSKVSIATQALNKILDEKSFDQIEEAARMKGFEIIQGKGYTSYGIANAATIIVETIFNDSKTILPVSSYSSEAGCYIGHPAVVGRQGIIRDFHLELDEKEQEKWNHSVETIKNTRPN</sequence>
<dbReference type="PIRSF" id="PIRSF000102">
    <property type="entry name" value="Lac_mal_DH"/>
    <property type="match status" value="1"/>
</dbReference>
<keyword evidence="7" id="KW-1185">Reference proteome</keyword>
<evidence type="ECO:0000256" key="3">
    <source>
        <dbReference type="RuleBase" id="RU003369"/>
    </source>
</evidence>
<dbReference type="InterPro" id="IPR001557">
    <property type="entry name" value="L-lactate/malate_DH"/>
</dbReference>
<dbReference type="Proteomes" id="UP001637993">
    <property type="component" value="Unassembled WGS sequence"/>
</dbReference>
<dbReference type="InterPro" id="IPR015955">
    <property type="entry name" value="Lactate_DH/Glyco_Ohase_4_C"/>
</dbReference>
<evidence type="ECO:0000256" key="2">
    <source>
        <dbReference type="ARBA" id="ARBA00023002"/>
    </source>
</evidence>
<dbReference type="InterPro" id="IPR001236">
    <property type="entry name" value="Lactate/malate_DH_N"/>
</dbReference>
<dbReference type="RefSeq" id="WP_410023829.1">
    <property type="nucleotide sequence ID" value="NZ_JBGMEG010000003.1"/>
</dbReference>
<evidence type="ECO:0000313" key="6">
    <source>
        <dbReference type="EMBL" id="MFO3717247.1"/>
    </source>
</evidence>
<reference evidence="6 7" key="1">
    <citation type="journal article" date="2025" name="Anaerobe">
        <title>Description of Anaerococcus kampingiae sp. nov., Anaerococcus groningensis sp. nov., Anaerococcus martiniensis sp. nov., and Anaerococcus cruorum sp. nov., isolated from human clinical specimens.</title>
        <authorList>
            <person name="Boiten K.E."/>
            <person name="Meijer J."/>
            <person name="van Wezel E.M."/>
            <person name="Veloo A.C.M."/>
        </authorList>
    </citation>
    <scope>NUCLEOTIDE SEQUENCE [LARGE SCALE GENOMIC DNA]</scope>
    <source>
        <strain evidence="6 7">ENR1011</strain>
    </source>
</reference>
<dbReference type="Pfam" id="PF02866">
    <property type="entry name" value="Ldh_1_C"/>
    <property type="match status" value="1"/>
</dbReference>
<comment type="similarity">
    <text evidence="1">Belongs to the LDH/MDH superfamily. LDH family.</text>
</comment>
<dbReference type="PROSITE" id="PS00064">
    <property type="entry name" value="L_LDH"/>
    <property type="match status" value="1"/>
</dbReference>
<dbReference type="InterPro" id="IPR036291">
    <property type="entry name" value="NAD(P)-bd_dom_sf"/>
</dbReference>
<dbReference type="Gene3D" id="3.90.110.10">
    <property type="entry name" value="Lactate dehydrogenase/glycoside hydrolase, family 4, C-terminal"/>
    <property type="match status" value="1"/>
</dbReference>
<keyword evidence="2 3" id="KW-0560">Oxidoreductase</keyword>
<dbReference type="InterPro" id="IPR018177">
    <property type="entry name" value="L-lactate_DH_AS"/>
</dbReference>
<comment type="caution">
    <text evidence="6">The sequence shown here is derived from an EMBL/GenBank/DDBJ whole genome shotgun (WGS) entry which is preliminary data.</text>
</comment>
<dbReference type="PRINTS" id="PR00086">
    <property type="entry name" value="LLDHDRGNASE"/>
</dbReference>
<evidence type="ECO:0000256" key="1">
    <source>
        <dbReference type="ARBA" id="ARBA00006054"/>
    </source>
</evidence>
<name>A0ABW9MZK5_9FIRM</name>
<dbReference type="SUPFAM" id="SSF56327">
    <property type="entry name" value="LDH C-terminal domain-like"/>
    <property type="match status" value="1"/>
</dbReference>
<evidence type="ECO:0000313" key="7">
    <source>
        <dbReference type="Proteomes" id="UP001637993"/>
    </source>
</evidence>
<protein>
    <submittedName>
        <fullName evidence="6">L-lactate dehydrogenase</fullName>
    </submittedName>
</protein>
<feature type="domain" description="Lactate/malate dehydrogenase C-terminal" evidence="5">
    <location>
        <begin position="146"/>
        <end position="296"/>
    </location>
</feature>
<dbReference type="InterPro" id="IPR022383">
    <property type="entry name" value="Lactate/malate_DH_C"/>
</dbReference>